<dbReference type="Gene3D" id="3.40.50.12500">
    <property type="match status" value="1"/>
</dbReference>
<dbReference type="GO" id="GO:0047661">
    <property type="term" value="F:amino-acid racemase activity"/>
    <property type="evidence" value="ECO:0007669"/>
    <property type="project" value="InterPro"/>
</dbReference>
<dbReference type="InterPro" id="IPR052186">
    <property type="entry name" value="Hydantoin_racemase-like"/>
</dbReference>
<evidence type="ECO:0000313" key="2">
    <source>
        <dbReference type="EMBL" id="CUS24262.1"/>
    </source>
</evidence>
<name>A0A0P1L3M5_9SACH</name>
<proteinExistence type="inferred from homology"/>
<evidence type="ECO:0000256" key="1">
    <source>
        <dbReference type="ARBA" id="ARBA00038414"/>
    </source>
</evidence>
<dbReference type="OrthoDB" id="412018at2759"/>
<dbReference type="Proteomes" id="UP000236544">
    <property type="component" value="Unassembled WGS sequence"/>
</dbReference>
<organism evidence="2 3">
    <name type="scientific">Lachancea quebecensis</name>
    <dbReference type="NCBI Taxonomy" id="1654605"/>
    <lineage>
        <taxon>Eukaryota</taxon>
        <taxon>Fungi</taxon>
        <taxon>Dikarya</taxon>
        <taxon>Ascomycota</taxon>
        <taxon>Saccharomycotina</taxon>
        <taxon>Saccharomycetes</taxon>
        <taxon>Saccharomycetales</taxon>
        <taxon>Saccharomycetaceae</taxon>
        <taxon>Lachancea</taxon>
    </lineage>
</organism>
<dbReference type="InterPro" id="IPR015942">
    <property type="entry name" value="Asp/Glu/hydantoin_racemase"/>
</dbReference>
<comment type="similarity">
    <text evidence="1">Belongs to the HyuE racemase family.</text>
</comment>
<accession>A0A0P1L3M5</accession>
<dbReference type="EMBL" id="LN890572">
    <property type="protein sequence ID" value="CUS24262.1"/>
    <property type="molecule type" value="Genomic_DNA"/>
</dbReference>
<protein>
    <submittedName>
        <fullName evidence="2">LAQU0S15e00584g1_1</fullName>
    </submittedName>
</protein>
<dbReference type="InterPro" id="IPR053714">
    <property type="entry name" value="Iso_Racemase_Enz_sf"/>
</dbReference>
<evidence type="ECO:0000313" key="3">
    <source>
        <dbReference type="Proteomes" id="UP000236544"/>
    </source>
</evidence>
<keyword evidence="3" id="KW-1185">Reference proteome</keyword>
<gene>
    <name evidence="2" type="ORF">LAQU0_S15e00584g</name>
</gene>
<reference evidence="3" key="1">
    <citation type="submission" date="2015-10" db="EMBL/GenBank/DDBJ databases">
        <authorList>
            <person name="Devillers H."/>
        </authorList>
    </citation>
    <scope>NUCLEOTIDE SEQUENCE [LARGE SCALE GENOMIC DNA]</scope>
</reference>
<dbReference type="AlphaFoldDB" id="A0A0P1L3M5"/>
<sequence>MRLVLTSPGRTPPTKMRILLVNPNSTEAMTKAAGARVQAYLANAYPEVATPFELSLFTAPPDAPPMIDGEEASRESAAKCLPLLCQRAEAGAPQYFDTFDGVLIACFSDHPLVHVLQERTERKTQVTCIFHASLTACLARAGARFSIITSNDEWVTLLDAAAGRLLGAEPPFASSKAPFKGTVASSVPVLDLHDPANLHAIAKRIYEENVVRLDTTTVILGCAGFSGMEAALSREITKIAAQRDPGRTLHVTLVDSVVTGVETLALMCRLRKDYDSNVQQI</sequence>
<dbReference type="PANTHER" id="PTHR28047">
    <property type="entry name" value="PROTEIN DCG1"/>
    <property type="match status" value="1"/>
</dbReference>
<dbReference type="PANTHER" id="PTHR28047:SF5">
    <property type="entry name" value="PROTEIN DCG1"/>
    <property type="match status" value="1"/>
</dbReference>
<dbReference type="Pfam" id="PF01177">
    <property type="entry name" value="Asp_Glu_race"/>
    <property type="match status" value="1"/>
</dbReference>